<dbReference type="Pfam" id="PF01388">
    <property type="entry name" value="ARID"/>
    <property type="match status" value="1"/>
</dbReference>
<feature type="compositionally biased region" description="Low complexity" evidence="5">
    <location>
        <begin position="555"/>
        <end position="567"/>
    </location>
</feature>
<sequence length="1705" mass="190250">MSVESPVVKEEETRTKQTRKNKNSILSLTPEQFYKDLLKFHESRGTPIVKFPRLAGNGKFSEIDLYKLYDLVISRGGWMKINSKNEWADIEKEIGFPEKCVNSELALKHIYIRYFDKYERYNFLGEEKERIDEDEEENRHKRWSARTLHSIPQSYNYNHHNISNSIREANKLSTNLYQASEYDKLSMALLSPLPNEQDFAINVLTLMSNECKQTLRLGRCPRLIGNLLAHAGCYEHFNLREMFHEFYSSVRGHSQEKFWKDLLSHKPDLLYLVYEDTLSNEEIKVEDDMKRIIYGTHEAPSKEIEDFSFLALGRGLGTQEYIGQRIHQVTTIIRNLSFFEENGPLLANDKTLLRFLVMLANCRWNNLHMMALDVLGNIASEISLKDPFLDLTSRHLFGLVCDEIESKDRGTIVGAMEILSKLCAKEENEEFLLKHLKKENYDQVCTYLLVPDMMLLVYSLECVYSLSSLGEKACNSIVDFHGMIETLVSMITLEAQSLGPDSCIQMKVVETVPTRQIFYPPARPQHMMPQNVVIQKGNIPDQQRSLYQSPTKFIQPQSQQMQPQPHQSDTQGEFPNKADVLMKQKQAQMMQENEQFALAWIRNNFELSPSLMVKIEEHDMYRMYLNACTKIGRKGVISQVHFPRCVRSIFGGTVGPNPGNSTDPEKIPQYYCGIKPRAMTLPQISNDSQKPETIIIHPANSSSTVKQEIKPEDSSLAAQLSGNKSVAATTLSGQSLLQQALSLSQAALPSQSPITTTSASLGTSGGTSTSLIKSLLANKVTPPNNETNSPAICTTTTTMSMSSTCVNSTNVNNLHQVAQRQQISQKQKQLTEQLNASSVAPSAPIVNQHQKMVVTNQQNVMKIGQSTIIKPGPLPTNTVMTGSNDNKQVVVTTNDPPPLAPLSTQSNKAPTIVQTISINPNNQEKVIVSQKLTANKMLVDLLDKKGTEPPHVFGSTTIKRKAETESEVPAKKQDIETQRPEQIVSPSPKAADLYAKLAGSILEDEDDEEEDEQEKSVPAKVIEKKIIEMKPTGGGSQIISTTQMQRQIIMGPNNQVILSPNATHQTTATIKTDSGIQTVPIILQNNSMQGIPAPTIIQQPAPTQYILATNQQGQTYVVAQQPMSQPQMPQTVLLAQTPGQTGAQAKTIIILQQPQGQQIQVQPAQQQKIIMTPNGQQVIYSSPVQRQVIGQPMIQTVSSANTIIQNTATTSQGRKIVFTNVDGTTQGGAKIIHNVQQQQTPTKIVQHTGASQQTLQAIAQGQNIIVQKGQKFQIGSTQISQVMTPTHQAPQIQQVSQQVHIQAATQQIHMQQTSNQQIHFQQASSVNQQIQIQQLQQNPVTQNVQSIMAPTKIVQKIEPNPSASPQKEIVEIKKDEHVESHTQISNQQESSHIKVENTDSNESQQGTMIKMEETSESQKDKTPSSSGSSSPSPNQNKQTISIQIPVPQSQLVGANAQQYTIKIIPSMDTSIKIKDEDVEPSWLYICDWRGCPKKKFNSANEVYLHSCSVHCPSLDSNPDLYCQWGGGNSLCDNLPRKRFSLMTHILDRHCTADAFRLAAQKRIANLESGQQSTTPKQPYPVTLYRQPNAQSQNESQSNLANGPTNIQNAGVAAMQAIKRHSIDFIHLKDVSLQDETEGTVTKSIRLTAALILRNLATYSSTAKRALRYHESHLSQIALSNLESNRVIAQVLYECTRTEISPFARP</sequence>
<dbReference type="SMART" id="SM01014">
    <property type="entry name" value="ARID"/>
    <property type="match status" value="1"/>
</dbReference>
<dbReference type="GO" id="GO:0003677">
    <property type="term" value="F:DNA binding"/>
    <property type="evidence" value="ECO:0007669"/>
    <property type="project" value="InterPro"/>
</dbReference>
<name>A0A9N9WMY8_9DIPT</name>
<evidence type="ECO:0000256" key="5">
    <source>
        <dbReference type="SAM" id="MobiDB-lite"/>
    </source>
</evidence>
<keyword evidence="4" id="KW-0539">Nucleus</keyword>
<organism evidence="8 9">
    <name type="scientific">Chironomus riparius</name>
    <dbReference type="NCBI Taxonomy" id="315576"/>
    <lineage>
        <taxon>Eukaryota</taxon>
        <taxon>Metazoa</taxon>
        <taxon>Ecdysozoa</taxon>
        <taxon>Arthropoda</taxon>
        <taxon>Hexapoda</taxon>
        <taxon>Insecta</taxon>
        <taxon>Pterygota</taxon>
        <taxon>Neoptera</taxon>
        <taxon>Endopterygota</taxon>
        <taxon>Diptera</taxon>
        <taxon>Nematocera</taxon>
        <taxon>Chironomoidea</taxon>
        <taxon>Chironomidae</taxon>
        <taxon>Chironominae</taxon>
        <taxon>Chironomus</taxon>
    </lineage>
</organism>
<dbReference type="PROSITE" id="PS51011">
    <property type="entry name" value="ARID"/>
    <property type="match status" value="1"/>
</dbReference>
<feature type="compositionally biased region" description="Polar residues" evidence="5">
    <location>
        <begin position="1398"/>
        <end position="1407"/>
    </location>
</feature>
<accession>A0A9N9WMY8</accession>
<keyword evidence="2" id="KW-0805">Transcription regulation</keyword>
<feature type="domain" description="RFX-type winged-helix" evidence="7">
    <location>
        <begin position="597"/>
        <end position="678"/>
    </location>
</feature>
<evidence type="ECO:0000259" key="6">
    <source>
        <dbReference type="PROSITE" id="PS51011"/>
    </source>
</evidence>
<feature type="region of interest" description="Disordered" evidence="5">
    <location>
        <begin position="961"/>
        <end position="986"/>
    </location>
</feature>
<proteinExistence type="predicted"/>
<feature type="region of interest" description="Disordered" evidence="5">
    <location>
        <begin position="553"/>
        <end position="572"/>
    </location>
</feature>
<evidence type="ECO:0000256" key="1">
    <source>
        <dbReference type="ARBA" id="ARBA00022853"/>
    </source>
</evidence>
<dbReference type="Gene3D" id="1.10.150.60">
    <property type="entry name" value="ARID DNA-binding domain"/>
    <property type="match status" value="1"/>
</dbReference>
<feature type="compositionally biased region" description="Basic and acidic residues" evidence="5">
    <location>
        <begin position="1410"/>
        <end position="1422"/>
    </location>
</feature>
<dbReference type="InterPro" id="IPR011989">
    <property type="entry name" value="ARM-like"/>
</dbReference>
<keyword evidence="9" id="KW-1185">Reference proteome</keyword>
<dbReference type="InterPro" id="IPR052406">
    <property type="entry name" value="Chromatin_Remodeling_Comp"/>
</dbReference>
<dbReference type="PANTHER" id="PTHR22970:SF14">
    <property type="entry name" value="AT-RICH INTERACTIVE DOMAIN-CONTAINING PROTEIN 2"/>
    <property type="match status" value="1"/>
</dbReference>
<dbReference type="PROSITE" id="PS51526">
    <property type="entry name" value="RFX_DBD"/>
    <property type="match status" value="1"/>
</dbReference>
<dbReference type="SUPFAM" id="SSF46774">
    <property type="entry name" value="ARID-like"/>
    <property type="match status" value="1"/>
</dbReference>
<dbReference type="InterPro" id="IPR001606">
    <property type="entry name" value="ARID_dom"/>
</dbReference>
<feature type="compositionally biased region" description="Basic and acidic residues" evidence="5">
    <location>
        <begin position="961"/>
        <end position="979"/>
    </location>
</feature>
<dbReference type="InterPro" id="IPR036431">
    <property type="entry name" value="ARID_dom_sf"/>
</dbReference>
<evidence type="ECO:0000256" key="4">
    <source>
        <dbReference type="ARBA" id="ARBA00023242"/>
    </source>
</evidence>
<dbReference type="GO" id="GO:0006325">
    <property type="term" value="P:chromatin organization"/>
    <property type="evidence" value="ECO:0007669"/>
    <property type="project" value="UniProtKB-KW"/>
</dbReference>
<gene>
    <name evidence="8" type="ORF">CHIRRI_LOCUS2508</name>
</gene>
<dbReference type="SUPFAM" id="SSF48371">
    <property type="entry name" value="ARM repeat"/>
    <property type="match status" value="1"/>
</dbReference>
<keyword evidence="3" id="KW-0804">Transcription</keyword>
<evidence type="ECO:0000313" key="9">
    <source>
        <dbReference type="Proteomes" id="UP001153620"/>
    </source>
</evidence>
<dbReference type="GO" id="GO:0006355">
    <property type="term" value="P:regulation of DNA-templated transcription"/>
    <property type="evidence" value="ECO:0007669"/>
    <property type="project" value="InterPro"/>
</dbReference>
<feature type="compositionally biased region" description="Polar residues" evidence="5">
    <location>
        <begin position="1381"/>
        <end position="1390"/>
    </location>
</feature>
<dbReference type="EMBL" id="OU895877">
    <property type="protein sequence ID" value="CAG9799543.1"/>
    <property type="molecule type" value="Genomic_DNA"/>
</dbReference>
<dbReference type="OrthoDB" id="338531at2759"/>
<feature type="compositionally biased region" description="Low complexity" evidence="5">
    <location>
        <begin position="1423"/>
        <end position="1433"/>
    </location>
</feature>
<dbReference type="Gene3D" id="1.10.10.10">
    <property type="entry name" value="Winged helix-like DNA-binding domain superfamily/Winged helix DNA-binding domain"/>
    <property type="match status" value="1"/>
</dbReference>
<keyword evidence="1" id="KW-0156">Chromatin regulator</keyword>
<dbReference type="SMART" id="SM00501">
    <property type="entry name" value="BRIGHT"/>
    <property type="match status" value="1"/>
</dbReference>
<reference evidence="8" key="2">
    <citation type="submission" date="2022-10" db="EMBL/GenBank/DDBJ databases">
        <authorList>
            <consortium name="ENA_rothamsted_submissions"/>
            <consortium name="culmorum"/>
            <person name="King R."/>
        </authorList>
    </citation>
    <scope>NUCLEOTIDE SEQUENCE</scope>
</reference>
<protein>
    <recommendedName>
        <fullName evidence="10">AT-rich interactive domain-containing protein 2</fullName>
    </recommendedName>
</protein>
<dbReference type="Proteomes" id="UP001153620">
    <property type="component" value="Chromosome 1"/>
</dbReference>
<evidence type="ECO:0000256" key="2">
    <source>
        <dbReference type="ARBA" id="ARBA00023015"/>
    </source>
</evidence>
<dbReference type="PANTHER" id="PTHR22970">
    <property type="entry name" value="AT-RICH INTERACTIVE DOMAIN-CONTAINING PROTEIN 2"/>
    <property type="match status" value="1"/>
</dbReference>
<dbReference type="InterPro" id="IPR016024">
    <property type="entry name" value="ARM-type_fold"/>
</dbReference>
<dbReference type="InterPro" id="IPR036388">
    <property type="entry name" value="WH-like_DNA-bd_sf"/>
</dbReference>
<feature type="region of interest" description="Disordered" evidence="5">
    <location>
        <begin position="1"/>
        <end position="22"/>
    </location>
</feature>
<feature type="domain" description="ARID" evidence="6">
    <location>
        <begin position="27"/>
        <end position="123"/>
    </location>
</feature>
<reference evidence="8" key="1">
    <citation type="submission" date="2022-01" db="EMBL/GenBank/DDBJ databases">
        <authorList>
            <person name="King R."/>
        </authorList>
    </citation>
    <scope>NUCLEOTIDE SEQUENCE</scope>
</reference>
<dbReference type="Pfam" id="PF02257">
    <property type="entry name" value="RFX_DNA_binding"/>
    <property type="match status" value="1"/>
</dbReference>
<feature type="region of interest" description="Disordered" evidence="5">
    <location>
        <begin position="1377"/>
        <end position="1437"/>
    </location>
</feature>
<dbReference type="Gene3D" id="1.25.10.10">
    <property type="entry name" value="Leucine-rich Repeat Variant"/>
    <property type="match status" value="1"/>
</dbReference>
<evidence type="ECO:0008006" key="10">
    <source>
        <dbReference type="Google" id="ProtNLM"/>
    </source>
</evidence>
<evidence type="ECO:0000313" key="8">
    <source>
        <dbReference type="EMBL" id="CAG9799543.1"/>
    </source>
</evidence>
<dbReference type="InterPro" id="IPR003150">
    <property type="entry name" value="DNA-bd_RFX"/>
</dbReference>
<evidence type="ECO:0000256" key="3">
    <source>
        <dbReference type="ARBA" id="ARBA00023163"/>
    </source>
</evidence>
<evidence type="ECO:0000259" key="7">
    <source>
        <dbReference type="PROSITE" id="PS51526"/>
    </source>
</evidence>